<feature type="region of interest" description="Disordered" evidence="3">
    <location>
        <begin position="493"/>
        <end position="704"/>
    </location>
</feature>
<evidence type="ECO:0000313" key="5">
    <source>
        <dbReference type="EMBL" id="KAF7782286.1"/>
    </source>
</evidence>
<dbReference type="PROSITE" id="PS50003">
    <property type="entry name" value="PH_DOMAIN"/>
    <property type="match status" value="1"/>
</dbReference>
<feature type="region of interest" description="Disordered" evidence="3">
    <location>
        <begin position="1171"/>
        <end position="1225"/>
    </location>
</feature>
<protein>
    <recommendedName>
        <fullName evidence="4">PH domain-containing protein</fullName>
    </recommendedName>
</protein>
<feature type="compositionally biased region" description="Low complexity" evidence="3">
    <location>
        <begin position="34"/>
        <end position="53"/>
    </location>
</feature>
<sequence>MATRKPIPLQDRLLSPSSDPIKSSILRDSGMGWASPAAIHMPSSSSSGSVTSPLRIAKRDSPALPQGPNVVRRTSSSFKHVRNNNLVSKSPFKNKTQTPTPSTPSRPISVVFPIRRASGEKRARPSSMHEDAETDNDRPFSLKRDRKQSMTFQGLLEREPVTKSPFKQKERVSSVDDAPPSPPSIPGFGYPSPHTAPLSSIDSHLTPVDDVTPTSATGPSPGRSSLVSKRLHGPRLSGGWKRERRKTVTFDERCDVVEFDCDTSEEEYWEDSDDLAGRSHAYRDNDEVDPFFCEDPAVDEVQLSEPDLHLAPDMSMDEVSHESTLNSGLHNPAAATLLNTDTSINGLVEEMFFSSNAALPDADLSGSKTPPRVFDMPTDLETEDGVPFGRGHHAERSSQLHYQGSPRQYQPSPHFSPNAHSPSQTINIPTLSPGDKNPLSPNNIDSPTCSSSRRPSITSFRDALEPMQSTPPPGRSTNIEEIIKFPEELMEEVDDPETHAGQLPTSPTPMKTTRSSMGRGEGFIPKFKWPRGSQYPDRGSPSGGADTFDLDEHNRSSNDSLDPSNLSIGNSEVSLSGLDRSVSYHSGEEAPPESDLSNSSFLKNDFQAGGIPSPAASNSSHDEVLAGISEDNHRNMPGLSPPSLLPGVTSPSIPLTSPLNLSQSSSPRAQSPHHRISKDDIRRRLTERRSTFSASPEPTRPFDPVMEQVPPNEPLFQDIIPQAEVLPTVATSFDKERDCISISTAMTDVSLEPATVQHAERMDLAGSLPTPDSLSDKEFGVVNSSPSLQVTFGNNFTLGGMGFHGSETAAHSKASTARSSRGNENDDGSAHSGSNVKMGGVDVNMDMKSALDRLMDDVASAGGHEDSMITDEEDTSFDQSAEISPRKVHRAATDSDLLHMAEASRGIFSGPSVSSIPPPLPPKDNQIKLREQLILEKRREARRAESGLPIPTRSNGQQLQAQLGVGRPTRRRSMSADDANDHVKKRLEQLPKIGNMEQLIEEDPLSQSIERELKKLRRNPSVAAKSKYQVREHESTIYASAPDETVSHMTGVGDVDTGKAWKTVRRPSDMDEYSKQIKEYRSQANSGKSYGKVFVKVLGIKGVNIALPQEPTVLTCTLNNGIHYVTTPESQLAPDCRIDQEFELIEHSKLEFTLTLKIRKDPHIVAQFKELTSKPAPAPPPSQPPVQQTSSRGMRSFFSSSPKKPSKEKRALTPPPPVPPHRLPENFARHLKPDGTLARAFIQFRDIASRCDMRLFETSYPLIGQRVELGGKLSTLQVGEIVLQMFRLPPLPGIPPDQLPQSLEECHRGLRHINWHKMTYFQGTLTQSGGDCSTWRRRLFRVIGAKLVAFNDVTKKATATIDLKKAIAVQDDQDLRNPLSPLARRRGYDEDELYGVERSFRLIFPHGQEIIFFADTDEEKVRWLEVLRALVGHIPPHPLWAELLWHRQEDMSKRTPVSPR</sequence>
<feature type="compositionally biased region" description="Polar residues" evidence="3">
    <location>
        <begin position="813"/>
        <end position="822"/>
    </location>
</feature>
<dbReference type="GO" id="GO:0051301">
    <property type="term" value="P:cell division"/>
    <property type="evidence" value="ECO:0007669"/>
    <property type="project" value="UniProtKB-KW"/>
</dbReference>
<feature type="compositionally biased region" description="Polar residues" evidence="3">
    <location>
        <begin position="503"/>
        <end position="516"/>
    </location>
</feature>
<dbReference type="SUPFAM" id="SSF50729">
    <property type="entry name" value="PH domain-like"/>
    <property type="match status" value="1"/>
</dbReference>
<reference evidence="5 6" key="1">
    <citation type="journal article" name="Sci. Rep.">
        <title>Telomere-to-telomere assembled and centromere annotated genomes of the two main subspecies of the button mushroom Agaricus bisporus reveal especially polymorphic chromosome ends.</title>
        <authorList>
            <person name="Sonnenberg A.S.M."/>
            <person name="Sedaghat-Telgerd N."/>
            <person name="Lavrijssen B."/>
            <person name="Ohm R.A."/>
            <person name="Hendrickx P.M."/>
            <person name="Scholtmeijer K."/>
            <person name="Baars J.J.P."/>
            <person name="van Peer A."/>
        </authorList>
    </citation>
    <scope>NUCLEOTIDE SEQUENCE [LARGE SCALE GENOMIC DNA]</scope>
    <source>
        <strain evidence="5 6">H119_p4</strain>
    </source>
</reference>
<feature type="compositionally biased region" description="Low complexity" evidence="3">
    <location>
        <begin position="1185"/>
        <end position="1203"/>
    </location>
</feature>
<evidence type="ECO:0000256" key="3">
    <source>
        <dbReference type="SAM" id="MobiDB-lite"/>
    </source>
</evidence>
<dbReference type="PANTHER" id="PTHR36100">
    <property type="entry name" value="BUD SITE SELECTION PROTEIN 4"/>
    <property type="match status" value="1"/>
</dbReference>
<gene>
    <name evidence="5" type="ORF">Agabi119p4_1662</name>
</gene>
<feature type="compositionally biased region" description="Polar residues" evidence="3">
    <location>
        <begin position="212"/>
        <end position="227"/>
    </location>
</feature>
<feature type="region of interest" description="Disordered" evidence="3">
    <location>
        <begin position="807"/>
        <end position="840"/>
    </location>
</feature>
<dbReference type="Gene3D" id="2.30.29.30">
    <property type="entry name" value="Pleckstrin-homology domain (PH domain)/Phosphotyrosine-binding domain (PTB)"/>
    <property type="match status" value="1"/>
</dbReference>
<feature type="compositionally biased region" description="Polar residues" evidence="3">
    <location>
        <begin position="653"/>
        <end position="669"/>
    </location>
</feature>
<dbReference type="PANTHER" id="PTHR36100:SF1">
    <property type="entry name" value="BUD SITE SELECTION PROTEIN 4"/>
    <property type="match status" value="1"/>
</dbReference>
<evidence type="ECO:0000259" key="4">
    <source>
        <dbReference type="PROSITE" id="PS50003"/>
    </source>
</evidence>
<feature type="compositionally biased region" description="Basic and acidic residues" evidence="3">
    <location>
        <begin position="677"/>
        <end position="690"/>
    </location>
</feature>
<dbReference type="GO" id="GO:0005525">
    <property type="term" value="F:GTP binding"/>
    <property type="evidence" value="ECO:0007669"/>
    <property type="project" value="TreeGrafter"/>
</dbReference>
<accession>A0A8H7F7L3</accession>
<feature type="compositionally biased region" description="Polar residues" evidence="3">
    <location>
        <begin position="399"/>
        <end position="430"/>
    </location>
</feature>
<feature type="compositionally biased region" description="Basic and acidic residues" evidence="3">
    <location>
        <begin position="117"/>
        <end position="143"/>
    </location>
</feature>
<keyword evidence="2" id="KW-0131">Cell cycle</keyword>
<dbReference type="InterPro" id="IPR052007">
    <property type="entry name" value="Bud4"/>
</dbReference>
<dbReference type="SMART" id="SM00233">
    <property type="entry name" value="PH"/>
    <property type="match status" value="1"/>
</dbReference>
<evidence type="ECO:0000256" key="1">
    <source>
        <dbReference type="ARBA" id="ARBA00022618"/>
    </source>
</evidence>
<evidence type="ECO:0000256" key="2">
    <source>
        <dbReference type="ARBA" id="ARBA00023306"/>
    </source>
</evidence>
<feature type="compositionally biased region" description="Low complexity" evidence="3">
    <location>
        <begin position="96"/>
        <end position="109"/>
    </location>
</feature>
<dbReference type="InterPro" id="IPR001849">
    <property type="entry name" value="PH_domain"/>
</dbReference>
<feature type="region of interest" description="Disordered" evidence="3">
    <location>
        <begin position="1"/>
        <end position="240"/>
    </location>
</feature>
<feature type="region of interest" description="Disordered" evidence="3">
    <location>
        <begin position="942"/>
        <end position="982"/>
    </location>
</feature>
<proteinExistence type="predicted"/>
<feature type="domain" description="PH" evidence="4">
    <location>
        <begin position="1318"/>
        <end position="1432"/>
    </location>
</feature>
<dbReference type="EMBL" id="JABXXO010000003">
    <property type="protein sequence ID" value="KAF7782286.1"/>
    <property type="molecule type" value="Genomic_DNA"/>
</dbReference>
<organism evidence="5 6">
    <name type="scientific">Agaricus bisporus var. burnettii</name>
    <dbReference type="NCBI Taxonomy" id="192524"/>
    <lineage>
        <taxon>Eukaryota</taxon>
        <taxon>Fungi</taxon>
        <taxon>Dikarya</taxon>
        <taxon>Basidiomycota</taxon>
        <taxon>Agaricomycotina</taxon>
        <taxon>Agaricomycetes</taxon>
        <taxon>Agaricomycetidae</taxon>
        <taxon>Agaricales</taxon>
        <taxon>Agaricineae</taxon>
        <taxon>Agaricaceae</taxon>
        <taxon>Agaricus</taxon>
    </lineage>
</organism>
<dbReference type="Pfam" id="PF00169">
    <property type="entry name" value="PH"/>
    <property type="match status" value="1"/>
</dbReference>
<feature type="compositionally biased region" description="Basic and acidic residues" evidence="3">
    <location>
        <begin position="620"/>
        <end position="634"/>
    </location>
</feature>
<name>A0A8H7F7L3_AGABI</name>
<dbReference type="InterPro" id="IPR011993">
    <property type="entry name" value="PH-like_dom_sf"/>
</dbReference>
<feature type="compositionally biased region" description="Polar residues" evidence="3">
    <location>
        <begin position="72"/>
        <end position="95"/>
    </location>
</feature>
<dbReference type="Proteomes" id="UP000629468">
    <property type="component" value="Unassembled WGS sequence"/>
</dbReference>
<keyword evidence="1" id="KW-0132">Cell division</keyword>
<feature type="region of interest" description="Disordered" evidence="3">
    <location>
        <begin position="864"/>
        <end position="888"/>
    </location>
</feature>
<feature type="compositionally biased region" description="Polar residues" evidence="3">
    <location>
        <begin position="952"/>
        <end position="961"/>
    </location>
</feature>
<comment type="caution">
    <text evidence="5">The sequence shown here is derived from an EMBL/GenBank/DDBJ whole genome shotgun (WGS) entry which is preliminary data.</text>
</comment>
<feature type="compositionally biased region" description="Basic and acidic residues" evidence="3">
    <location>
        <begin position="156"/>
        <end position="174"/>
    </location>
</feature>
<feature type="compositionally biased region" description="Polar residues" evidence="3">
    <location>
        <begin position="439"/>
        <end position="456"/>
    </location>
</feature>
<feature type="compositionally biased region" description="Low complexity" evidence="3">
    <location>
        <begin position="557"/>
        <end position="567"/>
    </location>
</feature>
<evidence type="ECO:0000313" key="6">
    <source>
        <dbReference type="Proteomes" id="UP000629468"/>
    </source>
</evidence>
<feature type="region of interest" description="Disordered" evidence="3">
    <location>
        <begin position="359"/>
        <end position="456"/>
    </location>
</feature>